<feature type="region of interest" description="Disordered" evidence="1">
    <location>
        <begin position="1"/>
        <end position="54"/>
    </location>
</feature>
<accession>A0A8T2N2I0</accession>
<feature type="non-terminal residue" evidence="2">
    <location>
        <position position="1"/>
    </location>
</feature>
<evidence type="ECO:0000256" key="1">
    <source>
        <dbReference type="SAM" id="MobiDB-lite"/>
    </source>
</evidence>
<name>A0A8T2N2I0_9TELE</name>
<dbReference type="EMBL" id="JAFBMS010000153">
    <property type="protein sequence ID" value="KAG9334333.1"/>
    <property type="molecule type" value="Genomic_DNA"/>
</dbReference>
<dbReference type="Proteomes" id="UP000824540">
    <property type="component" value="Unassembled WGS sequence"/>
</dbReference>
<sequence>MKEGGGCIIHKPSSLASPPMPRLQPVSTTPYPGYSRNHHPPPPPPRRAGESRLSSVCVRELQLSSAACGPEAAESSQCTMKLPLRPDPIRPISTTDMGGGGGGGNLLNLWTQ</sequence>
<keyword evidence="3" id="KW-1185">Reference proteome</keyword>
<proteinExistence type="predicted"/>
<protein>
    <submittedName>
        <fullName evidence="2">Uncharacterized protein</fullName>
    </submittedName>
</protein>
<dbReference type="AlphaFoldDB" id="A0A8T2N2I0"/>
<comment type="caution">
    <text evidence="2">The sequence shown here is derived from an EMBL/GenBank/DDBJ whole genome shotgun (WGS) entry which is preliminary data.</text>
</comment>
<organism evidence="2 3">
    <name type="scientific">Albula glossodonta</name>
    <name type="common">roundjaw bonefish</name>
    <dbReference type="NCBI Taxonomy" id="121402"/>
    <lineage>
        <taxon>Eukaryota</taxon>
        <taxon>Metazoa</taxon>
        <taxon>Chordata</taxon>
        <taxon>Craniata</taxon>
        <taxon>Vertebrata</taxon>
        <taxon>Euteleostomi</taxon>
        <taxon>Actinopterygii</taxon>
        <taxon>Neopterygii</taxon>
        <taxon>Teleostei</taxon>
        <taxon>Albuliformes</taxon>
        <taxon>Albulidae</taxon>
        <taxon>Albula</taxon>
    </lineage>
</organism>
<feature type="region of interest" description="Disordered" evidence="1">
    <location>
        <begin position="67"/>
        <end position="112"/>
    </location>
</feature>
<reference evidence="2" key="1">
    <citation type="thesis" date="2021" institute="BYU ScholarsArchive" country="Provo, UT, USA">
        <title>Applications of and Algorithms for Genome Assembly and Genomic Analyses with an Emphasis on Marine Teleosts.</title>
        <authorList>
            <person name="Pickett B.D."/>
        </authorList>
    </citation>
    <scope>NUCLEOTIDE SEQUENCE</scope>
    <source>
        <strain evidence="2">HI-2016</strain>
    </source>
</reference>
<evidence type="ECO:0000313" key="3">
    <source>
        <dbReference type="Proteomes" id="UP000824540"/>
    </source>
</evidence>
<evidence type="ECO:0000313" key="2">
    <source>
        <dbReference type="EMBL" id="KAG9334333.1"/>
    </source>
</evidence>
<gene>
    <name evidence="2" type="ORF">JZ751_008219</name>
</gene>